<dbReference type="PATRIC" id="fig|1618023.3.peg.2775"/>
<dbReference type="InterPro" id="IPR000673">
    <property type="entry name" value="Sig_transdc_resp-reg_Me-estase"/>
</dbReference>
<dbReference type="AlphaFoldDB" id="A0A0D8ZYY4"/>
<evidence type="ECO:0000256" key="2">
    <source>
        <dbReference type="ARBA" id="ARBA00039140"/>
    </source>
</evidence>
<evidence type="ECO:0000256" key="3">
    <source>
        <dbReference type="ARBA" id="ARBA00048267"/>
    </source>
</evidence>
<dbReference type="PANTHER" id="PTHR42872">
    <property type="entry name" value="PROTEIN-GLUTAMATE METHYLESTERASE/PROTEIN-GLUTAMINE GLUTAMINASE"/>
    <property type="match status" value="1"/>
</dbReference>
<organism evidence="6 7">
    <name type="scientific">Aliterella atlantica CENA595</name>
    <dbReference type="NCBI Taxonomy" id="1618023"/>
    <lineage>
        <taxon>Bacteria</taxon>
        <taxon>Bacillati</taxon>
        <taxon>Cyanobacteriota</taxon>
        <taxon>Cyanophyceae</taxon>
        <taxon>Chroococcidiopsidales</taxon>
        <taxon>Aliterellaceae</taxon>
        <taxon>Aliterella</taxon>
    </lineage>
</organism>
<dbReference type="OrthoDB" id="9793421at2"/>
<dbReference type="EMBL" id="JYON01000005">
    <property type="protein sequence ID" value="KJH72416.1"/>
    <property type="molecule type" value="Genomic_DNA"/>
</dbReference>
<dbReference type="Gene3D" id="3.40.50.180">
    <property type="entry name" value="Methylesterase CheB, C-terminal domain"/>
    <property type="match status" value="1"/>
</dbReference>
<dbReference type="PANTHER" id="PTHR42872:SF3">
    <property type="entry name" value="PROTEIN-GLUTAMATE METHYLESTERASE_PROTEIN-GLUTAMINE GLUTAMINASE 1"/>
    <property type="match status" value="1"/>
</dbReference>
<dbReference type="Proteomes" id="UP000032452">
    <property type="component" value="Unassembled WGS sequence"/>
</dbReference>
<feature type="active site" evidence="4">
    <location>
        <position position="37"/>
    </location>
</feature>
<dbReference type="CDD" id="cd16433">
    <property type="entry name" value="CheB"/>
    <property type="match status" value="1"/>
</dbReference>
<proteinExistence type="predicted"/>
<protein>
    <recommendedName>
        <fullName evidence="2">protein-glutamate methylesterase</fullName>
        <ecNumber evidence="2">3.1.1.61</ecNumber>
    </recommendedName>
</protein>
<feature type="active site" evidence="4">
    <location>
        <position position="133"/>
    </location>
</feature>
<dbReference type="GO" id="GO:0005737">
    <property type="term" value="C:cytoplasm"/>
    <property type="evidence" value="ECO:0007669"/>
    <property type="project" value="InterPro"/>
</dbReference>
<evidence type="ECO:0000259" key="5">
    <source>
        <dbReference type="PROSITE" id="PS50122"/>
    </source>
</evidence>
<evidence type="ECO:0000256" key="4">
    <source>
        <dbReference type="PROSITE-ProRule" id="PRU00050"/>
    </source>
</evidence>
<feature type="active site" evidence="4">
    <location>
        <position position="10"/>
    </location>
</feature>
<feature type="domain" description="CheB-type methylesterase" evidence="5">
    <location>
        <begin position="1"/>
        <end position="185"/>
    </location>
</feature>
<dbReference type="Pfam" id="PF01339">
    <property type="entry name" value="CheB_methylest"/>
    <property type="match status" value="1"/>
</dbReference>
<comment type="catalytic activity">
    <reaction evidence="3">
        <text>[protein]-L-glutamate 5-O-methyl ester + H2O = L-glutamyl-[protein] + methanol + H(+)</text>
        <dbReference type="Rhea" id="RHEA:23236"/>
        <dbReference type="Rhea" id="RHEA-COMP:10208"/>
        <dbReference type="Rhea" id="RHEA-COMP:10311"/>
        <dbReference type="ChEBI" id="CHEBI:15377"/>
        <dbReference type="ChEBI" id="CHEBI:15378"/>
        <dbReference type="ChEBI" id="CHEBI:17790"/>
        <dbReference type="ChEBI" id="CHEBI:29973"/>
        <dbReference type="ChEBI" id="CHEBI:82795"/>
        <dbReference type="EC" id="3.1.1.61"/>
    </reaction>
</comment>
<dbReference type="PROSITE" id="PS50122">
    <property type="entry name" value="CHEB"/>
    <property type="match status" value="1"/>
</dbReference>
<dbReference type="EC" id="3.1.1.61" evidence="2"/>
<evidence type="ECO:0000313" key="7">
    <source>
        <dbReference type="Proteomes" id="UP000032452"/>
    </source>
</evidence>
<dbReference type="GO" id="GO:0006935">
    <property type="term" value="P:chemotaxis"/>
    <property type="evidence" value="ECO:0007669"/>
    <property type="project" value="UniProtKB-UniRule"/>
</dbReference>
<dbReference type="InterPro" id="IPR035909">
    <property type="entry name" value="CheB_C"/>
</dbReference>
<evidence type="ECO:0000256" key="1">
    <source>
        <dbReference type="ARBA" id="ARBA00022801"/>
    </source>
</evidence>
<sequence length="200" mass="21702">MIELIVVGTSAGGLNALEVLLKGLPKSFSAAMAIVQHRDRHLGSQLCQVLGRYCLLPLTEPEDKELILPGRVYLAPADYHLLVEAGRGGSYFTFSHDAPVWYSRPAIDVLFKSAAYAYRQKLVGIILTGANHDGAQGIVTIKQYNGLTIAQEPTTAYSPIMPEAAIATGAVDWILPLEAIAPFLLKIWRSPSNCNLSKDI</sequence>
<keyword evidence="4" id="KW-0145">Chemotaxis</keyword>
<dbReference type="RefSeq" id="WP_045053835.1">
    <property type="nucleotide sequence ID" value="NZ_CAWMDP010000032.1"/>
</dbReference>
<accession>A0A0D8ZYY4</accession>
<reference evidence="6 7" key="1">
    <citation type="submission" date="2015-02" db="EMBL/GenBank/DDBJ databases">
        <title>Draft genome of a novel marine cyanobacterium (Chroococcales) isolated from South Atlantic Ocean.</title>
        <authorList>
            <person name="Rigonato J."/>
            <person name="Alvarenga D.O."/>
            <person name="Branco L.H."/>
            <person name="Varani A.M."/>
            <person name="Brandini F.P."/>
            <person name="Fiore M.F."/>
        </authorList>
    </citation>
    <scope>NUCLEOTIDE SEQUENCE [LARGE SCALE GENOMIC DNA]</scope>
    <source>
        <strain evidence="6 7">CENA595</strain>
    </source>
</reference>
<dbReference type="STRING" id="1618023.UH38_06470"/>
<keyword evidence="7" id="KW-1185">Reference proteome</keyword>
<dbReference type="SUPFAM" id="SSF52738">
    <property type="entry name" value="Methylesterase CheB, C-terminal domain"/>
    <property type="match status" value="1"/>
</dbReference>
<keyword evidence="1 4" id="KW-0378">Hydrolase</keyword>
<dbReference type="GO" id="GO:0000156">
    <property type="term" value="F:phosphorelay response regulator activity"/>
    <property type="evidence" value="ECO:0007669"/>
    <property type="project" value="InterPro"/>
</dbReference>
<name>A0A0D8ZYY4_9CYAN</name>
<comment type="caution">
    <text evidence="6">The sequence shown here is derived from an EMBL/GenBank/DDBJ whole genome shotgun (WGS) entry which is preliminary data.</text>
</comment>
<gene>
    <name evidence="6" type="ORF">UH38_06470</name>
</gene>
<dbReference type="GO" id="GO:0008984">
    <property type="term" value="F:protein-glutamate methylesterase activity"/>
    <property type="evidence" value="ECO:0007669"/>
    <property type="project" value="UniProtKB-EC"/>
</dbReference>
<evidence type="ECO:0000313" key="6">
    <source>
        <dbReference type="EMBL" id="KJH72416.1"/>
    </source>
</evidence>